<evidence type="ECO:0000313" key="3">
    <source>
        <dbReference type="Proteomes" id="UP001412067"/>
    </source>
</evidence>
<dbReference type="InterPro" id="IPR002083">
    <property type="entry name" value="MATH/TRAF_dom"/>
</dbReference>
<dbReference type="InterPro" id="IPR008974">
    <property type="entry name" value="TRAF-like"/>
</dbReference>
<dbReference type="SUPFAM" id="SSF49599">
    <property type="entry name" value="TRAF domain-like"/>
    <property type="match status" value="2"/>
</dbReference>
<organism evidence="2 3">
    <name type="scientific">Platanthera guangdongensis</name>
    <dbReference type="NCBI Taxonomy" id="2320717"/>
    <lineage>
        <taxon>Eukaryota</taxon>
        <taxon>Viridiplantae</taxon>
        <taxon>Streptophyta</taxon>
        <taxon>Embryophyta</taxon>
        <taxon>Tracheophyta</taxon>
        <taxon>Spermatophyta</taxon>
        <taxon>Magnoliopsida</taxon>
        <taxon>Liliopsida</taxon>
        <taxon>Asparagales</taxon>
        <taxon>Orchidaceae</taxon>
        <taxon>Orchidoideae</taxon>
        <taxon>Orchideae</taxon>
        <taxon>Orchidinae</taxon>
        <taxon>Platanthera</taxon>
    </lineage>
</organism>
<gene>
    <name evidence="2" type="ORF">KSP40_PGU017509</name>
</gene>
<dbReference type="Proteomes" id="UP001412067">
    <property type="component" value="Unassembled WGS sequence"/>
</dbReference>
<dbReference type="CDD" id="cd00121">
    <property type="entry name" value="MATH"/>
    <property type="match status" value="2"/>
</dbReference>
<reference evidence="2 3" key="1">
    <citation type="journal article" date="2022" name="Nat. Plants">
        <title>Genomes of leafy and leafless Platanthera orchids illuminate the evolution of mycoheterotrophy.</title>
        <authorList>
            <person name="Li M.H."/>
            <person name="Liu K.W."/>
            <person name="Li Z."/>
            <person name="Lu H.C."/>
            <person name="Ye Q.L."/>
            <person name="Zhang D."/>
            <person name="Wang J.Y."/>
            <person name="Li Y.F."/>
            <person name="Zhong Z.M."/>
            <person name="Liu X."/>
            <person name="Yu X."/>
            <person name="Liu D.K."/>
            <person name="Tu X.D."/>
            <person name="Liu B."/>
            <person name="Hao Y."/>
            <person name="Liao X.Y."/>
            <person name="Jiang Y.T."/>
            <person name="Sun W.H."/>
            <person name="Chen J."/>
            <person name="Chen Y.Q."/>
            <person name="Ai Y."/>
            <person name="Zhai J.W."/>
            <person name="Wu S.S."/>
            <person name="Zhou Z."/>
            <person name="Hsiao Y.Y."/>
            <person name="Wu W.L."/>
            <person name="Chen Y.Y."/>
            <person name="Lin Y.F."/>
            <person name="Hsu J.L."/>
            <person name="Li C.Y."/>
            <person name="Wang Z.W."/>
            <person name="Zhao X."/>
            <person name="Zhong W.Y."/>
            <person name="Ma X.K."/>
            <person name="Ma L."/>
            <person name="Huang J."/>
            <person name="Chen G.Z."/>
            <person name="Huang M.Z."/>
            <person name="Huang L."/>
            <person name="Peng D.H."/>
            <person name="Luo Y.B."/>
            <person name="Zou S.Q."/>
            <person name="Chen S.P."/>
            <person name="Lan S."/>
            <person name="Tsai W.C."/>
            <person name="Van de Peer Y."/>
            <person name="Liu Z.J."/>
        </authorList>
    </citation>
    <scope>NUCLEOTIDE SEQUENCE [LARGE SCALE GENOMIC DNA]</scope>
    <source>
        <strain evidence="2">Lor288</strain>
    </source>
</reference>
<feature type="domain" description="MATH" evidence="1">
    <location>
        <begin position="221"/>
        <end position="352"/>
    </location>
</feature>
<proteinExistence type="predicted"/>
<name>A0ABR2MAS4_9ASPA</name>
<sequence length="359" mass="40437">MSHQRTTTSKTPKCRSEQKEEVCFDASASCLDAGKACSDPPGADESHSVPSRAGKACRHRPGIAKEFTVKDPTAYDFLWTIKSFSKFVCDNEGKLSSGIFKSKGFSWKLVIYPNGNIVNGQISLYLVPHIAFAHLSKDLFKVSYELFLFDQNTGGTLSKKGENLGHFDEKMGFRNMIDLKSFRDSSNGYLMKDSCMFGVKILQIVPMQTPSECLYPMEKINHEFSWKIENFSKLDKKIRYAKKFTVGDYLWSITIYPGGVKKTGIEVKDDYVSLFLSYDGSIQDIPEMKISVEFSLSIIDQIEGNHKRKTSTDVFKCSEPGQGWSKFIPLKDFNDPTLGFIVNDNCIIVAQFIVLALVK</sequence>
<dbReference type="PANTHER" id="PTHR46162">
    <property type="entry name" value="TRAF-LIKE FAMILY PROTEIN"/>
    <property type="match status" value="1"/>
</dbReference>
<dbReference type="SMART" id="SM00061">
    <property type="entry name" value="MATH"/>
    <property type="match status" value="2"/>
</dbReference>
<comment type="caution">
    <text evidence="2">The sequence shown here is derived from an EMBL/GenBank/DDBJ whole genome shotgun (WGS) entry which is preliminary data.</text>
</comment>
<protein>
    <recommendedName>
        <fullName evidence="1">MATH domain-containing protein</fullName>
    </recommendedName>
</protein>
<dbReference type="EMBL" id="JBBWWR010000010">
    <property type="protein sequence ID" value="KAK8961001.1"/>
    <property type="molecule type" value="Genomic_DNA"/>
</dbReference>
<dbReference type="PANTHER" id="PTHR46162:SF2">
    <property type="entry name" value="ANKYRIN REPEAT-CONTAINING PROTEIN-RELATED"/>
    <property type="match status" value="1"/>
</dbReference>
<accession>A0ABR2MAS4</accession>
<evidence type="ECO:0000259" key="1">
    <source>
        <dbReference type="PROSITE" id="PS50144"/>
    </source>
</evidence>
<dbReference type="PROSITE" id="PS50144">
    <property type="entry name" value="MATH"/>
    <property type="match status" value="2"/>
</dbReference>
<dbReference type="Pfam" id="PF22486">
    <property type="entry name" value="MATH_2"/>
    <property type="match status" value="2"/>
</dbReference>
<evidence type="ECO:0000313" key="2">
    <source>
        <dbReference type="EMBL" id="KAK8961001.1"/>
    </source>
</evidence>
<dbReference type="Gene3D" id="2.60.210.10">
    <property type="entry name" value="Apoptosis, Tumor Necrosis Factor Receptor Associated Protein 2, Chain A"/>
    <property type="match status" value="2"/>
</dbReference>
<feature type="domain" description="MATH" evidence="1">
    <location>
        <begin position="74"/>
        <end position="201"/>
    </location>
</feature>
<keyword evidence="3" id="KW-1185">Reference proteome</keyword>